<evidence type="ECO:0000256" key="1">
    <source>
        <dbReference type="SAM" id="MobiDB-lite"/>
    </source>
</evidence>
<feature type="chain" id="PRO_5022937540" description="DUF1329 domain-containing protein" evidence="2">
    <location>
        <begin position="20"/>
        <end position="334"/>
    </location>
</feature>
<dbReference type="AlphaFoldDB" id="A0A5B8LQ93"/>
<evidence type="ECO:0000313" key="3">
    <source>
        <dbReference type="EMBL" id="QDZ09784.1"/>
    </source>
</evidence>
<organism evidence="3 4">
    <name type="scientific">Devosia ginsengisoli</name>
    <dbReference type="NCBI Taxonomy" id="400770"/>
    <lineage>
        <taxon>Bacteria</taxon>
        <taxon>Pseudomonadati</taxon>
        <taxon>Pseudomonadota</taxon>
        <taxon>Alphaproteobacteria</taxon>
        <taxon>Hyphomicrobiales</taxon>
        <taxon>Devosiaceae</taxon>
        <taxon>Devosia</taxon>
    </lineage>
</organism>
<sequence length="334" mass="37238">MAFGVGLLLATSAVSIAVAQGVPIPAATPPINAFTTSEQHYQYLLDAAHGGTKHTYESVPKWEGQWSPGGNNMFSLFLVDGTMAAAMAPVDAVVKEGVLTPAYEEAYKARRAEMVEFGEQPYDRLTHCEYPGLARWFWEPYTREFVNTPDQSWFLNDFMNESRRIYIGAEHMNPYGTHSSTGDSIGFWNGNKLIVNTKYVLPADYLRGAPLTSNKLETVEIWEMKTLDNGMNRIEVNVTFYDEHALLKPVTTIYTYNRRPDLENAGARIRNWECETTSNSYEDADGNTNYLLPGDPGYKDARGYTAFPELPGQSRDPNNEALGADGMPELEGGQ</sequence>
<keyword evidence="2" id="KW-0732">Signal</keyword>
<evidence type="ECO:0008006" key="5">
    <source>
        <dbReference type="Google" id="ProtNLM"/>
    </source>
</evidence>
<evidence type="ECO:0000256" key="2">
    <source>
        <dbReference type="SAM" id="SignalP"/>
    </source>
</evidence>
<gene>
    <name evidence="3" type="ORF">FPZ08_02900</name>
</gene>
<dbReference type="KEGG" id="dea:FPZ08_02900"/>
<dbReference type="Proteomes" id="UP000315364">
    <property type="component" value="Chromosome"/>
</dbReference>
<feature type="region of interest" description="Disordered" evidence="1">
    <location>
        <begin position="301"/>
        <end position="334"/>
    </location>
</feature>
<dbReference type="EMBL" id="CP042304">
    <property type="protein sequence ID" value="QDZ09784.1"/>
    <property type="molecule type" value="Genomic_DNA"/>
</dbReference>
<evidence type="ECO:0000313" key="4">
    <source>
        <dbReference type="Proteomes" id="UP000315364"/>
    </source>
</evidence>
<accession>A0A5B8LQ93</accession>
<reference evidence="3 4" key="1">
    <citation type="submission" date="2019-07" db="EMBL/GenBank/DDBJ databases">
        <title>Full genome sequence of Devosia sp. Gsoil 520.</title>
        <authorList>
            <person name="Im W.-T."/>
        </authorList>
    </citation>
    <scope>NUCLEOTIDE SEQUENCE [LARGE SCALE GENOMIC DNA]</scope>
    <source>
        <strain evidence="3 4">Gsoil 520</strain>
    </source>
</reference>
<protein>
    <recommendedName>
        <fullName evidence="5">DUF1329 domain-containing protein</fullName>
    </recommendedName>
</protein>
<dbReference type="RefSeq" id="WP_146288593.1">
    <property type="nucleotide sequence ID" value="NZ_CP042304.1"/>
</dbReference>
<feature type="signal peptide" evidence="2">
    <location>
        <begin position="1"/>
        <end position="19"/>
    </location>
</feature>
<name>A0A5B8LQ93_9HYPH</name>
<keyword evidence="4" id="KW-1185">Reference proteome</keyword>
<dbReference type="OrthoDB" id="7054794at2"/>
<proteinExistence type="predicted"/>